<name>A0ACD3AJ25_9AGAR</name>
<dbReference type="EMBL" id="ML208430">
    <property type="protein sequence ID" value="TFK65649.1"/>
    <property type="molecule type" value="Genomic_DNA"/>
</dbReference>
<sequence length="196" mass="22070">MTWAYRLCAPILPFGFWIGNSQKAVLANVNESDKCGYGKPLLLSVIGRVQEELLHCDGCGNFDGVLVAQPGDASFTLLLGRPGDAVHEPSFDESVQALTLIAKWLDHDRSPDRFSPLKSVYGDYYIWMSRPFLDSQQIFQPLTVVNPTFQPINDVNIASKIVNRDVEAFFTLYHVRTDERILLIAIIEKIRLLMAL</sequence>
<organism evidence="1 2">
    <name type="scientific">Pluteus cervinus</name>
    <dbReference type="NCBI Taxonomy" id="181527"/>
    <lineage>
        <taxon>Eukaryota</taxon>
        <taxon>Fungi</taxon>
        <taxon>Dikarya</taxon>
        <taxon>Basidiomycota</taxon>
        <taxon>Agaricomycotina</taxon>
        <taxon>Agaricomycetes</taxon>
        <taxon>Agaricomycetidae</taxon>
        <taxon>Agaricales</taxon>
        <taxon>Pluteineae</taxon>
        <taxon>Pluteaceae</taxon>
        <taxon>Pluteus</taxon>
    </lineage>
</organism>
<evidence type="ECO:0000313" key="1">
    <source>
        <dbReference type="EMBL" id="TFK65649.1"/>
    </source>
</evidence>
<reference evidence="1 2" key="1">
    <citation type="journal article" date="2019" name="Nat. Ecol. Evol.">
        <title>Megaphylogeny resolves global patterns of mushroom evolution.</title>
        <authorList>
            <person name="Varga T."/>
            <person name="Krizsan K."/>
            <person name="Foldi C."/>
            <person name="Dima B."/>
            <person name="Sanchez-Garcia M."/>
            <person name="Sanchez-Ramirez S."/>
            <person name="Szollosi G.J."/>
            <person name="Szarkandi J.G."/>
            <person name="Papp V."/>
            <person name="Albert L."/>
            <person name="Andreopoulos W."/>
            <person name="Angelini C."/>
            <person name="Antonin V."/>
            <person name="Barry K.W."/>
            <person name="Bougher N.L."/>
            <person name="Buchanan P."/>
            <person name="Buyck B."/>
            <person name="Bense V."/>
            <person name="Catcheside P."/>
            <person name="Chovatia M."/>
            <person name="Cooper J."/>
            <person name="Damon W."/>
            <person name="Desjardin D."/>
            <person name="Finy P."/>
            <person name="Geml J."/>
            <person name="Haridas S."/>
            <person name="Hughes K."/>
            <person name="Justo A."/>
            <person name="Karasinski D."/>
            <person name="Kautmanova I."/>
            <person name="Kiss B."/>
            <person name="Kocsube S."/>
            <person name="Kotiranta H."/>
            <person name="LaButti K.M."/>
            <person name="Lechner B.E."/>
            <person name="Liimatainen K."/>
            <person name="Lipzen A."/>
            <person name="Lukacs Z."/>
            <person name="Mihaltcheva S."/>
            <person name="Morgado L.N."/>
            <person name="Niskanen T."/>
            <person name="Noordeloos M.E."/>
            <person name="Ohm R.A."/>
            <person name="Ortiz-Santana B."/>
            <person name="Ovrebo C."/>
            <person name="Racz N."/>
            <person name="Riley R."/>
            <person name="Savchenko A."/>
            <person name="Shiryaev A."/>
            <person name="Soop K."/>
            <person name="Spirin V."/>
            <person name="Szebenyi C."/>
            <person name="Tomsovsky M."/>
            <person name="Tulloss R.E."/>
            <person name="Uehling J."/>
            <person name="Grigoriev I.V."/>
            <person name="Vagvolgyi C."/>
            <person name="Papp T."/>
            <person name="Martin F.M."/>
            <person name="Miettinen O."/>
            <person name="Hibbett D.S."/>
            <person name="Nagy L.G."/>
        </authorList>
    </citation>
    <scope>NUCLEOTIDE SEQUENCE [LARGE SCALE GENOMIC DNA]</scope>
    <source>
        <strain evidence="1 2">NL-1719</strain>
    </source>
</reference>
<proteinExistence type="predicted"/>
<evidence type="ECO:0000313" key="2">
    <source>
        <dbReference type="Proteomes" id="UP000308600"/>
    </source>
</evidence>
<accession>A0ACD3AJ25</accession>
<dbReference type="Proteomes" id="UP000308600">
    <property type="component" value="Unassembled WGS sequence"/>
</dbReference>
<keyword evidence="2" id="KW-1185">Reference proteome</keyword>
<gene>
    <name evidence="1" type="ORF">BDN72DRAFT_900544</name>
</gene>
<protein>
    <submittedName>
        <fullName evidence="1">Uncharacterized protein</fullName>
    </submittedName>
</protein>